<evidence type="ECO:0000256" key="1">
    <source>
        <dbReference type="SAM" id="Phobius"/>
    </source>
</evidence>
<feature type="transmembrane region" description="Helical" evidence="1">
    <location>
        <begin position="67"/>
        <end position="88"/>
    </location>
</feature>
<dbReference type="Proteomes" id="UP000217211">
    <property type="component" value="Plasmid pSJ05684b"/>
</dbReference>
<keyword evidence="1" id="KW-1133">Transmembrane helix</keyword>
<feature type="transmembrane region" description="Helical" evidence="1">
    <location>
        <begin position="200"/>
        <end position="221"/>
    </location>
</feature>
<dbReference type="KEGG" id="esj:SJ05684_b57380"/>
<reference evidence="3 4" key="1">
    <citation type="submission" date="2017-08" db="EMBL/GenBank/DDBJ databases">
        <title>Multipartite genome sequences of Sinorhizobium species nodulating soybeans.</title>
        <authorList>
            <person name="Tian C.F."/>
        </authorList>
    </citation>
    <scope>NUCLEOTIDE SEQUENCE [LARGE SCALE GENOMIC DNA]</scope>
    <source>
        <strain evidence="3 4">CCBAU 05684</strain>
        <plasmid evidence="4">psj05684b</plasmid>
    </source>
</reference>
<dbReference type="Pfam" id="PF01757">
    <property type="entry name" value="Acyl_transf_3"/>
    <property type="match status" value="1"/>
</dbReference>
<keyword evidence="1" id="KW-0812">Transmembrane</keyword>
<evidence type="ECO:0000313" key="3">
    <source>
        <dbReference type="EMBL" id="ASY66720.1"/>
    </source>
</evidence>
<feature type="transmembrane region" description="Helical" evidence="1">
    <location>
        <begin position="34"/>
        <end position="55"/>
    </location>
</feature>
<gene>
    <name evidence="3" type="ORF">SJ05684_b57380</name>
</gene>
<dbReference type="AlphaFoldDB" id="A0A249PLA8"/>
<dbReference type="GO" id="GO:0016747">
    <property type="term" value="F:acyltransferase activity, transferring groups other than amino-acyl groups"/>
    <property type="evidence" value="ECO:0007669"/>
    <property type="project" value="InterPro"/>
</dbReference>
<keyword evidence="1" id="KW-0472">Membrane</keyword>
<dbReference type="PANTHER" id="PTHR37312:SF1">
    <property type="entry name" value="MEMBRANE-BOUND ACYLTRANSFERASE YKRP-RELATED"/>
    <property type="match status" value="1"/>
</dbReference>
<accession>A0A249PLA8</accession>
<proteinExistence type="predicted"/>
<dbReference type="EMBL" id="CP023068">
    <property type="protein sequence ID" value="ASY66720.1"/>
    <property type="molecule type" value="Genomic_DNA"/>
</dbReference>
<dbReference type="InterPro" id="IPR002656">
    <property type="entry name" value="Acyl_transf_3_dom"/>
</dbReference>
<feature type="transmembrane region" description="Helical" evidence="1">
    <location>
        <begin position="233"/>
        <end position="256"/>
    </location>
</feature>
<dbReference type="STRING" id="716928.GCA_000261485_03766"/>
<organism evidence="3 4">
    <name type="scientific">Sinorhizobium sojae CCBAU 05684</name>
    <dbReference type="NCBI Taxonomy" id="716928"/>
    <lineage>
        <taxon>Bacteria</taxon>
        <taxon>Pseudomonadati</taxon>
        <taxon>Pseudomonadota</taxon>
        <taxon>Alphaproteobacteria</taxon>
        <taxon>Hyphomicrobiales</taxon>
        <taxon>Rhizobiaceae</taxon>
        <taxon>Sinorhizobium/Ensifer group</taxon>
        <taxon>Sinorhizobium</taxon>
    </lineage>
</organism>
<name>A0A249PLA8_9HYPH</name>
<feature type="transmembrane region" description="Helical" evidence="1">
    <location>
        <begin position="12"/>
        <end position="28"/>
    </location>
</feature>
<dbReference type="InterPro" id="IPR052734">
    <property type="entry name" value="Nod_factor_acetyltransferase"/>
</dbReference>
<sequence>MRQTWLDVAKGVGIVLVVLAHVLTHSKWQWAPEVFFAISLFYMPFFFVISGYLFTASDRQTLLSKRVRGLMIPYIAFLGLLIAGMLLVDLLHGEIPAPWQVRELMTNAAWGGRNLTRELGVFWFVSCLFATQLLYNEVALLTKRPTDPVMLIFVAGAVALAYVIQTSWPDIRSPLALSNVPLAIGAFWFGHLLREERLGAIAIVLAALAVFGISSAAALAGSDFTFSMKNTKFGPPILGLLLALAISATLLGLVRLVTRGLTEPMAPVAELGKASLVIMFAHQFVHFTLRESGLTSDIPLIVLSVGLPYLLYRLLKTSAVLSPWFLGQGSLSLSIDRMRRTLASRAR</sequence>
<feature type="transmembrane region" description="Helical" evidence="1">
    <location>
        <begin position="121"/>
        <end position="142"/>
    </location>
</feature>
<feature type="domain" description="Acyltransferase 3" evidence="2">
    <location>
        <begin position="4"/>
        <end position="310"/>
    </location>
</feature>
<keyword evidence="4" id="KW-1185">Reference proteome</keyword>
<keyword evidence="3" id="KW-0808">Transferase</keyword>
<evidence type="ECO:0000313" key="4">
    <source>
        <dbReference type="Proteomes" id="UP000217211"/>
    </source>
</evidence>
<feature type="transmembrane region" description="Helical" evidence="1">
    <location>
        <begin position="174"/>
        <end position="193"/>
    </location>
</feature>
<protein>
    <submittedName>
        <fullName evidence="3">Glycosyltransferase</fullName>
    </submittedName>
</protein>
<dbReference type="PANTHER" id="PTHR37312">
    <property type="entry name" value="MEMBRANE-BOUND ACYLTRANSFERASE YKRP-RELATED"/>
    <property type="match status" value="1"/>
</dbReference>
<geneLocation type="plasmid" evidence="4">
    <name>psj05684b</name>
</geneLocation>
<dbReference type="eggNOG" id="COG3594">
    <property type="taxonomic scope" value="Bacteria"/>
</dbReference>
<dbReference type="OrthoDB" id="9814956at2"/>
<evidence type="ECO:0000259" key="2">
    <source>
        <dbReference type="Pfam" id="PF01757"/>
    </source>
</evidence>
<feature type="transmembrane region" description="Helical" evidence="1">
    <location>
        <begin position="149"/>
        <end position="168"/>
    </location>
</feature>
<keyword evidence="3" id="KW-0614">Plasmid</keyword>
<dbReference type="RefSeq" id="WP_034856788.1">
    <property type="nucleotide sequence ID" value="NZ_AJQT01000077.1"/>
</dbReference>